<dbReference type="Pfam" id="PF01541">
    <property type="entry name" value="GIY-YIG"/>
    <property type="match status" value="1"/>
</dbReference>
<dbReference type="EMBL" id="SMMX01000016">
    <property type="protein sequence ID" value="TDA20695.1"/>
    <property type="molecule type" value="Genomic_DNA"/>
</dbReference>
<dbReference type="InterPro" id="IPR050190">
    <property type="entry name" value="UPF0213_domain"/>
</dbReference>
<proteinExistence type="inferred from homology"/>
<gene>
    <name evidence="3" type="ORF">E1963_15390</name>
</gene>
<evidence type="ECO:0000259" key="2">
    <source>
        <dbReference type="PROSITE" id="PS50164"/>
    </source>
</evidence>
<dbReference type="SUPFAM" id="SSF82771">
    <property type="entry name" value="GIY-YIG endonuclease"/>
    <property type="match status" value="1"/>
</dbReference>
<dbReference type="Gene3D" id="3.40.1440.10">
    <property type="entry name" value="GIY-YIG endonuclease"/>
    <property type="match status" value="1"/>
</dbReference>
<accession>A0A4R4FB46</accession>
<dbReference type="PANTHER" id="PTHR34477:SF1">
    <property type="entry name" value="UPF0213 PROTEIN YHBQ"/>
    <property type="match status" value="1"/>
</dbReference>
<dbReference type="CDD" id="cd10456">
    <property type="entry name" value="GIY-YIG_UPF0213"/>
    <property type="match status" value="1"/>
</dbReference>
<sequence length="96" mass="11228">MNYTYILKCKDGTLYTGWTNDLEKRLNAHNCGKGSKYTRMRRPVELVYYEEYGTKNEAMSREYAIKHMKRKEKEVLLKKAEGYKGTGGTEMGTEEI</sequence>
<evidence type="ECO:0000313" key="3">
    <source>
        <dbReference type="EMBL" id="TDA20695.1"/>
    </source>
</evidence>
<dbReference type="InterPro" id="IPR035901">
    <property type="entry name" value="GIY-YIG_endonuc_sf"/>
</dbReference>
<dbReference type="SMART" id="SM00465">
    <property type="entry name" value="GIYc"/>
    <property type="match status" value="1"/>
</dbReference>
<name>A0A4R4FB46_9FIRM</name>
<protein>
    <submittedName>
        <fullName evidence="3">GIY-YIG nuclease family protein</fullName>
    </submittedName>
</protein>
<dbReference type="AlphaFoldDB" id="A0A4R4FB46"/>
<keyword evidence="4" id="KW-1185">Reference proteome</keyword>
<feature type="domain" description="GIY-YIG" evidence="2">
    <location>
        <begin position="1"/>
        <end position="75"/>
    </location>
</feature>
<dbReference type="InterPro" id="IPR000305">
    <property type="entry name" value="GIY-YIG_endonuc"/>
</dbReference>
<dbReference type="PANTHER" id="PTHR34477">
    <property type="entry name" value="UPF0213 PROTEIN YHBQ"/>
    <property type="match status" value="1"/>
</dbReference>
<dbReference type="PROSITE" id="PS50164">
    <property type="entry name" value="GIY_YIG"/>
    <property type="match status" value="1"/>
</dbReference>
<comment type="caution">
    <text evidence="3">The sequence shown here is derived from an EMBL/GenBank/DDBJ whole genome shotgun (WGS) entry which is preliminary data.</text>
</comment>
<organism evidence="3 4">
    <name type="scientific">Extibacter muris</name>
    <dbReference type="NCBI Taxonomy" id="1796622"/>
    <lineage>
        <taxon>Bacteria</taxon>
        <taxon>Bacillati</taxon>
        <taxon>Bacillota</taxon>
        <taxon>Clostridia</taxon>
        <taxon>Lachnospirales</taxon>
        <taxon>Lachnospiraceae</taxon>
        <taxon>Extibacter</taxon>
    </lineage>
</organism>
<dbReference type="Proteomes" id="UP000295710">
    <property type="component" value="Unassembled WGS sequence"/>
</dbReference>
<dbReference type="RefSeq" id="WP_132279837.1">
    <property type="nucleotide sequence ID" value="NZ_JAOBST010000063.1"/>
</dbReference>
<evidence type="ECO:0000256" key="1">
    <source>
        <dbReference type="ARBA" id="ARBA00007435"/>
    </source>
</evidence>
<comment type="similarity">
    <text evidence="1">Belongs to the UPF0213 family.</text>
</comment>
<evidence type="ECO:0000313" key="4">
    <source>
        <dbReference type="Proteomes" id="UP000295710"/>
    </source>
</evidence>
<reference evidence="3 4" key="1">
    <citation type="journal article" date="2016" name="Nat. Microbiol.">
        <title>The Mouse Intestinal Bacterial Collection (miBC) provides host-specific insight into cultured diversity and functional potential of the gut microbiota.</title>
        <authorList>
            <person name="Lagkouvardos I."/>
            <person name="Pukall R."/>
            <person name="Abt B."/>
            <person name="Foesel B.U."/>
            <person name="Meier-Kolthoff J.P."/>
            <person name="Kumar N."/>
            <person name="Bresciani A."/>
            <person name="Martinez I."/>
            <person name="Just S."/>
            <person name="Ziegler C."/>
            <person name="Brugiroux S."/>
            <person name="Garzetti D."/>
            <person name="Wenning M."/>
            <person name="Bui T.P."/>
            <person name="Wang J."/>
            <person name="Hugenholtz F."/>
            <person name="Plugge C.M."/>
            <person name="Peterson D.A."/>
            <person name="Hornef M.W."/>
            <person name="Baines J.F."/>
            <person name="Smidt H."/>
            <person name="Walter J."/>
            <person name="Kristiansen K."/>
            <person name="Nielsen H.B."/>
            <person name="Haller D."/>
            <person name="Overmann J."/>
            <person name="Stecher B."/>
            <person name="Clavel T."/>
        </authorList>
    </citation>
    <scope>NUCLEOTIDE SEQUENCE [LARGE SCALE GENOMIC DNA]</scope>
    <source>
        <strain evidence="3 4">DSM 28560</strain>
    </source>
</reference>